<evidence type="ECO:0000256" key="4">
    <source>
        <dbReference type="ARBA" id="ARBA00023002"/>
    </source>
</evidence>
<keyword evidence="2" id="KW-0285">Flavoprotein</keyword>
<dbReference type="GO" id="GO:0050661">
    <property type="term" value="F:NADP binding"/>
    <property type="evidence" value="ECO:0007669"/>
    <property type="project" value="InterPro"/>
</dbReference>
<dbReference type="InterPro" id="IPR051209">
    <property type="entry name" value="FAD-bind_Monooxygenase_sf"/>
</dbReference>
<dbReference type="GO" id="GO:0004499">
    <property type="term" value="F:N,N-dimethylaniline monooxygenase activity"/>
    <property type="evidence" value="ECO:0007669"/>
    <property type="project" value="InterPro"/>
</dbReference>
<organism evidence="5 6">
    <name type="scientific">Mycolicibacterium rutilum</name>
    <name type="common">Mycobacterium rutilum</name>
    <dbReference type="NCBI Taxonomy" id="370526"/>
    <lineage>
        <taxon>Bacteria</taxon>
        <taxon>Bacillati</taxon>
        <taxon>Actinomycetota</taxon>
        <taxon>Actinomycetes</taxon>
        <taxon>Mycobacteriales</taxon>
        <taxon>Mycobacteriaceae</taxon>
        <taxon>Mycolicibacterium</taxon>
    </lineage>
</organism>
<keyword evidence="3" id="KW-0274">FAD</keyword>
<dbReference type="Proteomes" id="UP000182915">
    <property type="component" value="Chromosome I"/>
</dbReference>
<dbReference type="STRING" id="370526.SAMN04489835_3900"/>
<evidence type="ECO:0000256" key="2">
    <source>
        <dbReference type="ARBA" id="ARBA00022630"/>
    </source>
</evidence>
<evidence type="ECO:0000256" key="3">
    <source>
        <dbReference type="ARBA" id="ARBA00022827"/>
    </source>
</evidence>
<evidence type="ECO:0000256" key="1">
    <source>
        <dbReference type="ARBA" id="ARBA00010139"/>
    </source>
</evidence>
<gene>
    <name evidence="5" type="ORF">SAMN04489835_3900</name>
</gene>
<dbReference type="SUPFAM" id="SSF51905">
    <property type="entry name" value="FAD/NAD(P)-binding domain"/>
    <property type="match status" value="2"/>
</dbReference>
<proteinExistence type="inferred from homology"/>
<evidence type="ECO:0000313" key="6">
    <source>
        <dbReference type="Proteomes" id="UP000182915"/>
    </source>
</evidence>
<dbReference type="InterPro" id="IPR020946">
    <property type="entry name" value="Flavin_mOase-like"/>
</dbReference>
<dbReference type="EMBL" id="LT629971">
    <property type="protein sequence ID" value="SEH76946.1"/>
    <property type="molecule type" value="Genomic_DNA"/>
</dbReference>
<sequence>MRQHLRLGHELLQAEWDEKSERWEIRTSEGSFSAQVLISATGVLSDGFIPNIVGLNEFGGQFWHSSQWRHDIALDDKRVAVVGTGASAIQFAPQIQPVAARMTVFQRTPPWIIPRNDRVYTAKEKRLFADAPAAQRLDRLRLYLQREGLAFLQVHPGLMAPLRRVALRHLNSQVSDPTLRVKLTPNYAIGCKRILVSNDWYPALTKDNVELVTDTIDRITPGGIRTAGGTEYEVDHIIFGTGFQTTTLPVADRIIGSGARTLAQRWERGMRAHRNTTVSGFPNLFLINGPNTFSGYTSVIYMIESQVNYVLAALREMRSRGAQVMEVTESAEAHYDAWLQHRALGTVWTAGGCDSWYLDAHGRNRWLWPGQSFSYRRLTRSFDVKHYRLASTLRVRSGSHP</sequence>
<dbReference type="GO" id="GO:0050660">
    <property type="term" value="F:flavin adenine dinucleotide binding"/>
    <property type="evidence" value="ECO:0007669"/>
    <property type="project" value="InterPro"/>
</dbReference>
<dbReference type="PANTHER" id="PTHR42877">
    <property type="entry name" value="L-ORNITHINE N(5)-MONOOXYGENASE-RELATED"/>
    <property type="match status" value="1"/>
</dbReference>
<reference evidence="6" key="1">
    <citation type="submission" date="2016-10" db="EMBL/GenBank/DDBJ databases">
        <authorList>
            <person name="Varghese N."/>
            <person name="Submissions S."/>
        </authorList>
    </citation>
    <scope>NUCLEOTIDE SEQUENCE [LARGE SCALE GENOMIC DNA]</scope>
    <source>
        <strain evidence="6">DSM 45405</strain>
    </source>
</reference>
<evidence type="ECO:0000313" key="5">
    <source>
        <dbReference type="EMBL" id="SEH76946.1"/>
    </source>
</evidence>
<dbReference type="InterPro" id="IPR036188">
    <property type="entry name" value="FAD/NAD-bd_sf"/>
</dbReference>
<dbReference type="Pfam" id="PF00743">
    <property type="entry name" value="FMO-like"/>
    <property type="match status" value="1"/>
</dbReference>
<accession>A0A1H6KY50</accession>
<keyword evidence="6" id="KW-1185">Reference proteome</keyword>
<dbReference type="Gene3D" id="3.50.50.60">
    <property type="entry name" value="FAD/NAD(P)-binding domain"/>
    <property type="match status" value="3"/>
</dbReference>
<name>A0A1H6KY50_MYCRU</name>
<protein>
    <submittedName>
        <fullName evidence="5">Predicted flavoprotein CzcO associated with the cation diffusion facilitator CzcD</fullName>
    </submittedName>
</protein>
<dbReference type="AlphaFoldDB" id="A0A1H6KY50"/>
<keyword evidence="4" id="KW-0560">Oxidoreductase</keyword>
<dbReference type="PANTHER" id="PTHR42877:SF4">
    <property type="entry name" value="FAD_NAD(P)-BINDING DOMAIN-CONTAINING PROTEIN-RELATED"/>
    <property type="match status" value="1"/>
</dbReference>
<comment type="similarity">
    <text evidence="1">Belongs to the FAD-binding monooxygenase family.</text>
</comment>